<feature type="domain" description="HTH marR-type" evidence="2">
    <location>
        <begin position="4"/>
        <end position="141"/>
    </location>
</feature>
<dbReference type="PRINTS" id="PR00598">
    <property type="entry name" value="HTHMARR"/>
</dbReference>
<dbReference type="InterPro" id="IPR036388">
    <property type="entry name" value="WH-like_DNA-bd_sf"/>
</dbReference>
<dbReference type="InterPro" id="IPR039422">
    <property type="entry name" value="MarR/SlyA-like"/>
</dbReference>
<organism evidence="3 4">
    <name type="scientific">Ammoniphilus resinae</name>
    <dbReference type="NCBI Taxonomy" id="861532"/>
    <lineage>
        <taxon>Bacteria</taxon>
        <taxon>Bacillati</taxon>
        <taxon>Bacillota</taxon>
        <taxon>Bacilli</taxon>
        <taxon>Bacillales</taxon>
        <taxon>Paenibacillaceae</taxon>
        <taxon>Aneurinibacillus group</taxon>
        <taxon>Ammoniphilus</taxon>
    </lineage>
</organism>
<reference evidence="3 4" key="1">
    <citation type="submission" date="2021-03" db="EMBL/GenBank/DDBJ databases">
        <title>Genomic Encyclopedia of Type Strains, Phase IV (KMG-IV): sequencing the most valuable type-strain genomes for metagenomic binning, comparative biology and taxonomic classification.</title>
        <authorList>
            <person name="Goeker M."/>
        </authorList>
    </citation>
    <scope>NUCLEOTIDE SEQUENCE [LARGE SCALE GENOMIC DNA]</scope>
    <source>
        <strain evidence="3 4">DSM 24738</strain>
    </source>
</reference>
<dbReference type="PROSITE" id="PS50995">
    <property type="entry name" value="HTH_MARR_2"/>
    <property type="match status" value="1"/>
</dbReference>
<dbReference type="Gene3D" id="1.10.10.10">
    <property type="entry name" value="Winged helix-like DNA-binding domain superfamily/Winged helix DNA-binding domain"/>
    <property type="match status" value="1"/>
</dbReference>
<dbReference type="InterPro" id="IPR011991">
    <property type="entry name" value="ArsR-like_HTH"/>
</dbReference>
<dbReference type="Proteomes" id="UP001519343">
    <property type="component" value="Unassembled WGS sequence"/>
</dbReference>
<dbReference type="InterPro" id="IPR036390">
    <property type="entry name" value="WH_DNA-bd_sf"/>
</dbReference>
<comment type="caution">
    <text evidence="3">The sequence shown here is derived from an EMBL/GenBank/DDBJ whole genome shotgun (WGS) entry which is preliminary data.</text>
</comment>
<keyword evidence="1 3" id="KW-0238">DNA-binding</keyword>
<accession>A0ABS4GMA5</accession>
<evidence type="ECO:0000313" key="4">
    <source>
        <dbReference type="Proteomes" id="UP001519343"/>
    </source>
</evidence>
<dbReference type="GO" id="GO:0003677">
    <property type="term" value="F:DNA binding"/>
    <property type="evidence" value="ECO:0007669"/>
    <property type="project" value="UniProtKB-KW"/>
</dbReference>
<name>A0ABS4GMA5_9BACL</name>
<dbReference type="Pfam" id="PF12802">
    <property type="entry name" value="MarR_2"/>
    <property type="match status" value="1"/>
</dbReference>
<dbReference type="SUPFAM" id="SSF46785">
    <property type="entry name" value="Winged helix' DNA-binding domain"/>
    <property type="match status" value="1"/>
</dbReference>
<dbReference type="CDD" id="cd00090">
    <property type="entry name" value="HTH_ARSR"/>
    <property type="match status" value="1"/>
</dbReference>
<dbReference type="EMBL" id="JAGGKT010000002">
    <property type="protein sequence ID" value="MBP1931386.1"/>
    <property type="molecule type" value="Genomic_DNA"/>
</dbReference>
<dbReference type="PANTHER" id="PTHR33164">
    <property type="entry name" value="TRANSCRIPTIONAL REGULATOR, MARR FAMILY"/>
    <property type="match status" value="1"/>
</dbReference>
<dbReference type="SMART" id="SM00347">
    <property type="entry name" value="HTH_MARR"/>
    <property type="match status" value="1"/>
</dbReference>
<dbReference type="RefSeq" id="WP_209809451.1">
    <property type="nucleotide sequence ID" value="NZ_JAGGKT010000002.1"/>
</dbReference>
<evidence type="ECO:0000256" key="1">
    <source>
        <dbReference type="ARBA" id="ARBA00023125"/>
    </source>
</evidence>
<gene>
    <name evidence="3" type="ORF">J2Z37_001383</name>
</gene>
<dbReference type="InterPro" id="IPR000835">
    <property type="entry name" value="HTH_MarR-typ"/>
</dbReference>
<sequence length="153" mass="17698">MEIMENIPRLLMENNKAFISIVTHELSKCGITVPQAIVLDVIRNTPKTIGEISKAIDLSNSTVSGIVDRLERNGLVERQRDQQDRRVVWVALTKDKEKLEQYPVIQEKYFGELFSDLFRQLSNEELIQLNDSLQILQKLFEMKQNIHTQEGSD</sequence>
<evidence type="ECO:0000259" key="2">
    <source>
        <dbReference type="PROSITE" id="PS50995"/>
    </source>
</evidence>
<keyword evidence="4" id="KW-1185">Reference proteome</keyword>
<proteinExistence type="predicted"/>
<protein>
    <submittedName>
        <fullName evidence="3">DNA-binding MarR family transcriptional regulator</fullName>
    </submittedName>
</protein>
<evidence type="ECO:0000313" key="3">
    <source>
        <dbReference type="EMBL" id="MBP1931386.1"/>
    </source>
</evidence>
<dbReference type="PANTHER" id="PTHR33164:SF89">
    <property type="entry name" value="MARR FAMILY REGULATORY PROTEIN"/>
    <property type="match status" value="1"/>
</dbReference>